<evidence type="ECO:0000259" key="2">
    <source>
        <dbReference type="Pfam" id="PF12340"/>
    </source>
</evidence>
<dbReference type="STRING" id="466.Lmac_2478"/>
<protein>
    <recommendedName>
        <fullName evidence="2">DUF3638 domain-containing protein</fullName>
    </recommendedName>
</protein>
<name>A0A0W0VVU2_9GAMM</name>
<sequence>MTTIDASLFAHIENDAHLSGTFQLEGNDFLNTIGYLRHYLETPTAQAEVICPEYTRLVQSMDYLIKIEMKLKYPFLFEELVTQVTTDVLNLQKGQTIYLPGGWEEQDNGHEMIYEFTRTEDGYLFKAINTGAGLEYHPKKSSLEKELYNPVKAWHFPTPTSQKRKKELALFVEQLLQPQLPFAHQKKAVTAKILYEQTLPKISYFGGKEIKYPIPQYGYTGGQLSGTCTERCLHQLLKLFSPSKEYYERFIFKFKHFALFDYANACLNGQQPFNPEVREQLNLAIENNLKILDIVGLFPQTEKAKFYQEIKTLQKKINCIAFPANTAPTDLNTTVPSLFLDDRSNTFAKPHFDLPARDEVSNLRINLGSGENLNQNLAQLIDAITNEKNQAARLFYLEKLILQLPLNNQRGLASPFYSGLKTVKDCSDFEQNLDKIQCLLSNLQSQWLQEAQIPVLNVLVLNILSLQADVKETLTRKLHRPSYSPFTDAVMDALLNNHGRNPYWATNNPILDERFTALQKRFSQAPNPSNMDDLTYYAELLATEPQLTKKLKRKYHASRFAVDTSYTHTEIRTKGLEALFMISLHLESQIRLDAKFYPLIQKVYEHLHYENKLSRVIKPFFIDRNENTSGVHFGNNENPARIYFGNHEWEPFLKTPFDLSHFSCSSFTKALSHHKYDIKDSLAKQALDADMPEGTHLQYKGKIKARTANHIQLFQEPGRWLTDPGKSVTQTDIIARDYYHLRCVPEQQIPLTLDYFTRHIGKLVDESDKRFVEANLFQPGLLLQTQSKPFFLPQFDRFLETGFRYFNKKGQHSRDSLLFVRLDYLVSRYIAFTNKTTGLSRLKALQQQLVNQLSEPNSPDITYVQQQYLFLTLLARIELGEDPKALFTLAFDAFFYIQGHINPHILEDTAHQIAVERAIAQFQRLANEQPEEQIIEAIRTSLQKYPYTKKLTLVGGKFPRYVLKNGEHHAEINVYSGKLSEKKLTQSGVPFNIQNHPLIKSLGLENHQECLSTADKKYMLLPSEKQEEVHLFYDDNNLIVQKNWRIQGRIKTYELRPLTTDHLAKHANKSATPVVTSLPKVLTDSTVDYWRDITSKDGLLVQDHVPIYAFKAGRFIVLDKAGKETAYQLTQLHSQWAYLLHRFESMQFTLTHSSTTDTLIKLPRYGLEFKIDLSSREPSLVHQHTGEKVVDTPSPIDPAVAGLVLENDRQTRYLVPVARFYATLKGAKPSAFYPVIHDINGTIATETLKAINSQSPIPQWNYQNSERAISFRLQDGEPIPDTVADALYLAYLFLATNQTQKAWKVLEYCNTHLGGVTGDPAELQFISWICNDLPHVLPTEKNKVTRSTPRYVACQLKAMSLLSDYLLQDRQFNLSPPSAANTANALYQQKAHEQLTKFLNELPNTIYSSFQRLQSMRRHLEHDFQLSVLERKRLLDYCQQSPLNLFYGAIGYEWMSLNLEQLQEQLKTLKFRNSGNLSDTDKKQLAFIEKQIRAVRPVQAKSTNVELITINLDLPEECGISAYWVNSLSNKTQFNEYALQIAINALSSNISEKNFFDHFPAYFQIACTSGQTHRQQLLDFCAQTLIATRYVPFTQNSLFDQQKSAIPLLCNVLYRVLHNPSLITEQEIGLNKLLTMLSNSDVPPLQVSQAEDHYHDVLARPEDLLSKEQPIPTPLQVTEGLHALLPIQTEINRALGGRQEGEQLQQLIKNYCDIEEKTTQAIEALGKTLTYDLEQRFEIERQAGKLLFAQEQGQKALAKNLIENPTLTTPLLDIAYQASPSLVLEEQTAWSEALNFANQGPESPEMAQSWKIKKRAKRLAKLSKADLLSLYCNADMAYSIEKTGLNAAKVQQLHHLIHRALVASIQNQTNNKIVSHLENTLKTKDIDAALQALELLARKEIPGLDESATVVLQYAENILLRKRQESALKRLLTPLPDGSINETLEKIMPGGGKSKVVIPVLAEKKALGNNLVVVEVPPASLPTNHIDLNSISQRLYGKRAHRFEFNRNSNCSPKRLEQLYQHFTEIMATRCYLVTTGESIQSLELKYSEFLLSDKPHDAVWQQQVYWLDKITDLFRNQADCIIDEAHLGLCFKKKLNYTFGEPNPIGSALIKTCVALFNFIDTEFIKKAPFLDTNYDWEPFKKNLATQLIKEPNSPLRDFIDKAVLAHGEGIKEKLIAYLLDKELCEAVTHASTEEKEVLGILKNEINTLLPETLRQKLNVKYGASRLNDLTPLQYTLPIPYSGNNAPNENSRDGNEIVAVNRAIQMMLIKGISRALFKERISAWQIQARQELFANPHYKHLDETPTARGFATLEGECGLRLSQVNLADASQIESLYQRHKNNRPLIFSILQESSLKQINLDPSILSSDSFNHVDLYRSVQLLTGTPANHMTLHHRIHYDATASLGTDGYILEVLDAKNTRISSLDYQGVRSFVEHAIGHSCERARIRAIIDINATFNGVSNDLVARELARYAHINPNHFNNPIKHVLYFNAENVLYALDISKPNEPIKLGTSDEKEIQRILGSTPNERLTYFDQFHASGTDLEQTKDAHALALVDDDNLLLEYIQGDWRMRWLHRGQSLELITPKRLEGVSRQDLTKRLVLKEKTILLADVLSTGKSQLVNFMRRHSLTLIQGLPSENGEQKSVLAKKFRCFLEEKSTGNYFNLYGGISEEKDVEGMLKTSKTELLALLTGCYESAGIPLPEQTRLQVDTDLQHIIDNVLPWCPKKYKSTRADTNKEVQIQIEAHRDLQFEREQAHECYRYSTNLWEKDEESWEKLNPFSALISNKTKTINELRSTTEPPLFSETLRVSNNYAYNYKEQRDYLNAFVKPVFLVWYHYEGDVLHATVVTPQELEDLEKCIKDLPGKNWIASTQDTVVSGARPEAALCDQQYLRLREQVRFFNGEFNLLMNQVTPLLWLKEQPVEKMTFFETKLQIFRPGCEMDFQQLKTSLVQPPTETFVYITAHPFDDLSHFDWKHAYPQLIPTQIAECKKLAEAFAYANQMGLQRDLTAREIQEKFSLPLNCLGYIGDHLNHLQGLKELLAWLSGKLASSPSTKQEECFARYLGISLELFCQSNQITALHGLTSNLEEAKQRQLAAIKAILIIQKQLHLKEGVADYFLSLLKRSQSTDALRELLKAENLNEAFFIEFLQHPLCDSTLIENLLSSKHEFSDQHLKLMLQRCDSEECFNQCMDKLLQKATIGDEVLTVLLKRKEINEKQLVDLVLRAQTTEALAQISQHPAASDEVQEAILLHSQCSSELFTAIINRGLLKPLTAEVAFKVLRVFGQQAIPLLPVREMAELANENDIDLMINQIGGSVPSNNSKTHFLFKDLIKKCFAQLALSNNPRWENRLLQIAQKYPVDSDLYKEVINFICEHPLSERLALKLLLHGGHAVADALPFEEAFLIADESEVKILLNAFHSSPLSEECLIKLVKKTKDLEIMQSILQREVGHNVLQAILNKNLDYPTLQLALTHKQFSKEKQRAWLDHLADTQTTLQEKAQSTAHPDKALIASLHALKVKACHHAVRALTDEAYKDVAQASFDLYGTLRQEIEQFFQAPCYPSEFIRECSKEVEKSRGILATHRGGIGQLLIDILSAILAVATLKFIRSDSHKWDFFETKTASLQIVEELQVNIKRCAQEATQNQSRQTSNSEPSSTTPYPHQRNRFFYQAGQESWEQSQFVPVVSY</sequence>
<dbReference type="PATRIC" id="fig|466.6.peg.2640"/>
<dbReference type="RefSeq" id="WP_058453182.1">
    <property type="nucleotide sequence ID" value="NZ_CAAAIB010000007.1"/>
</dbReference>
<dbReference type="InterPro" id="IPR022099">
    <property type="entry name" value="DUF3638"/>
</dbReference>
<feature type="compositionally biased region" description="Polar residues" evidence="1">
    <location>
        <begin position="3641"/>
        <end position="3660"/>
    </location>
</feature>
<dbReference type="EMBL" id="LNYL01000050">
    <property type="protein sequence ID" value="KTD24391.1"/>
    <property type="molecule type" value="Genomic_DNA"/>
</dbReference>
<reference evidence="3 4" key="1">
    <citation type="submission" date="2015-11" db="EMBL/GenBank/DDBJ databases">
        <title>Genomic analysis of 38 Legionella species identifies large and diverse effector repertoires.</title>
        <authorList>
            <person name="Burstein D."/>
            <person name="Amaro F."/>
            <person name="Zusman T."/>
            <person name="Lifshitz Z."/>
            <person name="Cohen O."/>
            <person name="Gilbert J.A."/>
            <person name="Pupko T."/>
            <person name="Shuman H.A."/>
            <person name="Segal G."/>
        </authorList>
    </citation>
    <scope>NUCLEOTIDE SEQUENCE [LARGE SCALE GENOMIC DNA]</scope>
    <source>
        <strain evidence="3 4">PX-1-G2-E2</strain>
    </source>
</reference>
<keyword evidence="4" id="KW-1185">Reference proteome</keyword>
<gene>
    <name evidence="3" type="ORF">Lmac_2478</name>
</gene>
<evidence type="ECO:0000256" key="1">
    <source>
        <dbReference type="SAM" id="MobiDB-lite"/>
    </source>
</evidence>
<evidence type="ECO:0000313" key="3">
    <source>
        <dbReference type="EMBL" id="KTD24391.1"/>
    </source>
</evidence>
<feature type="region of interest" description="Disordered" evidence="1">
    <location>
        <begin position="3641"/>
        <end position="3663"/>
    </location>
</feature>
<evidence type="ECO:0000313" key="4">
    <source>
        <dbReference type="Proteomes" id="UP000054908"/>
    </source>
</evidence>
<comment type="caution">
    <text evidence="3">The sequence shown here is derived from an EMBL/GenBank/DDBJ whole genome shotgun (WGS) entry which is preliminary data.</text>
</comment>
<organism evidence="3 4">
    <name type="scientific">Legionella maceachernii</name>
    <dbReference type="NCBI Taxonomy" id="466"/>
    <lineage>
        <taxon>Bacteria</taxon>
        <taxon>Pseudomonadati</taxon>
        <taxon>Pseudomonadota</taxon>
        <taxon>Gammaproteobacteria</taxon>
        <taxon>Legionellales</taxon>
        <taxon>Legionellaceae</taxon>
        <taxon>Legionella</taxon>
    </lineage>
</organism>
<proteinExistence type="predicted"/>
<dbReference type="OrthoDB" id="5653345at2"/>
<dbReference type="Pfam" id="PF12340">
    <property type="entry name" value="DUF3638"/>
    <property type="match status" value="1"/>
</dbReference>
<accession>A0A0W0VVU2</accession>
<dbReference type="Proteomes" id="UP000054908">
    <property type="component" value="Unassembled WGS sequence"/>
</dbReference>
<feature type="domain" description="DUF3638" evidence="2">
    <location>
        <begin position="1906"/>
        <end position="2107"/>
    </location>
</feature>